<evidence type="ECO:0000256" key="2">
    <source>
        <dbReference type="ARBA" id="ARBA00004651"/>
    </source>
</evidence>
<keyword evidence="8 10" id="KW-0472">Membrane</keyword>
<evidence type="ECO:0000256" key="10">
    <source>
        <dbReference type="RuleBase" id="RU366035"/>
    </source>
</evidence>
<evidence type="ECO:0000256" key="9">
    <source>
        <dbReference type="ARBA" id="ARBA00023180"/>
    </source>
</evidence>
<gene>
    <name evidence="11" type="ORF">I308_103899</name>
</gene>
<evidence type="ECO:0000256" key="3">
    <source>
        <dbReference type="ARBA" id="ARBA00010780"/>
    </source>
</evidence>
<keyword evidence="6 10" id="KW-0184">Conjugation</keyword>
<proteinExistence type="inferred from homology"/>
<organism evidence="11 12">
    <name type="scientific">Cryptococcus tetragattii IND107</name>
    <dbReference type="NCBI Taxonomy" id="1296105"/>
    <lineage>
        <taxon>Eukaryota</taxon>
        <taxon>Fungi</taxon>
        <taxon>Dikarya</taxon>
        <taxon>Basidiomycota</taxon>
        <taxon>Agaricomycotina</taxon>
        <taxon>Tremellomycetes</taxon>
        <taxon>Tremellales</taxon>
        <taxon>Cryptococcaceae</taxon>
        <taxon>Cryptococcus</taxon>
        <taxon>Cryptococcus gattii species complex</taxon>
    </lineage>
</organism>
<evidence type="ECO:0000256" key="4">
    <source>
        <dbReference type="ARBA" id="ARBA00022475"/>
    </source>
</evidence>
<feature type="transmembrane region" description="Helical" evidence="10">
    <location>
        <begin position="433"/>
        <end position="455"/>
    </location>
</feature>
<reference evidence="11" key="1">
    <citation type="submission" date="2015-01" db="EMBL/GenBank/DDBJ databases">
        <authorList>
            <consortium name="The Broad Institute Genomics Platform"/>
            <person name="Cuomo C."/>
            <person name="Litvintseva A."/>
            <person name="Chen Y."/>
            <person name="Heitman J."/>
            <person name="Sun S."/>
            <person name="Springer D."/>
            <person name="Dromer F."/>
            <person name="Young S."/>
            <person name="Zeng Q."/>
            <person name="Gargeya S."/>
            <person name="Abouelleil A."/>
            <person name="Alvarado L."/>
            <person name="Chapman S.B."/>
            <person name="Gainer-Dewar J."/>
            <person name="Goldberg J."/>
            <person name="Griggs A."/>
            <person name="Gujja S."/>
            <person name="Hansen M."/>
            <person name="Howarth C."/>
            <person name="Imamovic A."/>
            <person name="Larimer J."/>
            <person name="Murphy C."/>
            <person name="Naylor J."/>
            <person name="Pearson M."/>
            <person name="Priest M."/>
            <person name="Roberts A."/>
            <person name="Saif S."/>
            <person name="Shea T."/>
            <person name="Sykes S."/>
            <person name="Wortman J."/>
            <person name="Nusbaum C."/>
            <person name="Birren B."/>
        </authorList>
    </citation>
    <scope>NUCLEOTIDE SEQUENCE</scope>
    <source>
        <strain evidence="11">IND107</strain>
    </source>
</reference>
<feature type="transmembrane region" description="Helical" evidence="10">
    <location>
        <begin position="646"/>
        <end position="667"/>
    </location>
</feature>
<evidence type="ECO:0000256" key="7">
    <source>
        <dbReference type="ARBA" id="ARBA00022989"/>
    </source>
</evidence>
<evidence type="ECO:0000256" key="8">
    <source>
        <dbReference type="ARBA" id="ARBA00023136"/>
    </source>
</evidence>
<comment type="caution">
    <text evidence="10">Lacks conserved residue(s) required for the propagation of feature annotation.</text>
</comment>
<dbReference type="PANTHER" id="PTHR31030:SF1">
    <property type="entry name" value="PLASMA MEMBRANE FUSION PROTEIN PRM1"/>
    <property type="match status" value="1"/>
</dbReference>
<keyword evidence="4 10" id="KW-1003">Cell membrane</keyword>
<dbReference type="PANTHER" id="PTHR31030">
    <property type="entry name" value="PLASMA MEMBRANE FUSION PROTEIN PRM1"/>
    <property type="match status" value="1"/>
</dbReference>
<keyword evidence="5 10" id="KW-0812">Transmembrane</keyword>
<comment type="function">
    <text evidence="1 10">Involved in cell fusion during mating by stabilizing the plasma membrane fusion event.</text>
</comment>
<protein>
    <recommendedName>
        <fullName evidence="10">Plasma membrane fusion protein PRM1</fullName>
    </recommendedName>
</protein>
<dbReference type="EMBL" id="ATAM02000006">
    <property type="protein sequence ID" value="KAL0247821.1"/>
    <property type="molecule type" value="Genomic_DNA"/>
</dbReference>
<reference evidence="11" key="2">
    <citation type="submission" date="2024-01" db="EMBL/GenBank/DDBJ databases">
        <title>Comparative genomics of Cryptococcus and Kwoniella reveals pathogenesis evolution and contrasting modes of karyotype evolution via chromosome fusion or intercentromeric recombination.</title>
        <authorList>
            <person name="Coelho M.A."/>
            <person name="David-Palma M."/>
            <person name="Shea T."/>
            <person name="Bowers K."/>
            <person name="Mcginley-Smith S."/>
            <person name="Mohammad A.W."/>
            <person name="Gnirke A."/>
            <person name="Yurkov A.M."/>
            <person name="Nowrousian M."/>
            <person name="Sun S."/>
            <person name="Cuomo C.A."/>
            <person name="Heitman J."/>
        </authorList>
    </citation>
    <scope>NUCLEOTIDE SEQUENCE</scope>
    <source>
        <strain evidence="11">IND107</strain>
    </source>
</reference>
<comment type="caution">
    <text evidence="11">The sequence shown here is derived from an EMBL/GenBank/DDBJ whole genome shotgun (WGS) entry which is preliminary data.</text>
</comment>
<keyword evidence="12" id="KW-1185">Reference proteome</keyword>
<keyword evidence="9" id="KW-0325">Glycoprotein</keyword>
<evidence type="ECO:0000313" key="11">
    <source>
        <dbReference type="EMBL" id="KAL0247821.1"/>
    </source>
</evidence>
<dbReference type="Proteomes" id="UP000054399">
    <property type="component" value="Unassembled WGS sequence"/>
</dbReference>
<feature type="transmembrane region" description="Helical" evidence="10">
    <location>
        <begin position="349"/>
        <end position="371"/>
    </location>
</feature>
<evidence type="ECO:0000256" key="1">
    <source>
        <dbReference type="ARBA" id="ARBA00002512"/>
    </source>
</evidence>
<evidence type="ECO:0000256" key="6">
    <source>
        <dbReference type="ARBA" id="ARBA00022971"/>
    </source>
</evidence>
<dbReference type="RefSeq" id="XP_066613782.1">
    <property type="nucleotide sequence ID" value="XM_066758380.1"/>
</dbReference>
<evidence type="ECO:0000256" key="5">
    <source>
        <dbReference type="ARBA" id="ARBA00022692"/>
    </source>
</evidence>
<dbReference type="GeneID" id="91990755"/>
<name>A0ABR3BRM1_9TREE</name>
<sequence>MSYPQPPPKFVNPDEIIPLSPPVRMPFAQYVASPLPATPHTAYSPSSSSQQSPTTSLRPYLTLLPRIMLTFFSPCLLPMILTISHLIQNRSSTASLAASFKSSVLSACSGLAKGAASIKTLPRYLAMQTNQEAIRATQASILAIGTMLMDAIAIIEAVVNFIVDTYRSMLLCTIELAVRGTLEILISAVQTISHSIRDTLNSVRSNIQDDVNDANNIIQAAISAINKVTTLVSLNISVPEFSIPALSFLENVTIPTTFEDSLITLNSSLPTLNDLKEKMDQIIDTPFEALISEINSTRLAMAASFNSSILPVPSLSSLSVYSADDLSNDLCSDLNTSLIDDTAKALHRLSGIAIGLMFLLLFVVWATLAIWEWRKWKLMKDTIDSIEQELHREGESDAWRMVAIVEHPVLERYSGTFLGKVAKTPRMRTNIRWFLSCLAHPTCLALLFISLLGFLSIQFQLIALNALKAHAQSSANATVTTSTDSLVTKLNAVALNSSQEYADSYNKAIAGYQDRINNELFGSWVNTTAVTLNSTLVEFYDEVEKALNASFGSTILYNPINTFIYCILGSKITNLEKGLTWISEHAFIDLPTFPSDILLLSNDSMNEIATPIVAAAVGSGDDNGDDGIVGTLISHFESALKVERTFYGILLGVWLALFLIGLAVVIWHSGGRETFTALRGVPSFSSPPGYSPPEPKHPRWKAWLSNNHPIYDSYAEKQFRGTTPTNPPENYTHIEVSNANKGNGGDEKSFFKMRDPHAPRLSGFHASSAVRSTTASLAGPVQSLSKGTGRKLTGTLTLYDNEVPLAPTHTCEKYPRDLANSPFPRPSSEPSEPTAAQLFWVDKFYGVFEGVKSLFPTRGQRHGAALAREAGQRTEGSFWASQLATSQSQSPGHDWIGEHQDLPEKRARAEWSMVDPEMMGRTLGKDQGRYPKPVYPRPMSRASTVGEGMVIPSTEFYFDNFQNTHPPKNNEDSNDYFEEYESSHSSFSRDNSRHGAMTSSATSSMSYFAAGPRLVSASKVRVGVGQKEGQATRPLIGILKELQEKRMREDPFGDRLLRIRALSVEDQASITGTELYENGDGLVVAHR</sequence>
<accession>A0ABR3BRM1</accession>
<comment type="similarity">
    <text evidence="3 10">Belongs to the PRM1 family.</text>
</comment>
<comment type="subcellular location">
    <subcellularLocation>
        <location evidence="2 10">Cell membrane</location>
        <topology evidence="2 10">Multi-pass membrane protein</topology>
    </subcellularLocation>
</comment>
<keyword evidence="7 10" id="KW-1133">Transmembrane helix</keyword>
<dbReference type="InterPro" id="IPR026777">
    <property type="entry name" value="PRM1"/>
</dbReference>
<evidence type="ECO:0000313" key="12">
    <source>
        <dbReference type="Proteomes" id="UP000054399"/>
    </source>
</evidence>